<evidence type="ECO:0000259" key="1">
    <source>
        <dbReference type="Pfam" id="PF19259"/>
    </source>
</evidence>
<proteinExistence type="predicted"/>
<dbReference type="PANTHER" id="PTHR15503">
    <property type="entry name" value="LDOC1 RELATED"/>
    <property type="match status" value="1"/>
</dbReference>
<dbReference type="Pfam" id="PF19259">
    <property type="entry name" value="Ty3_capsid"/>
    <property type="match status" value="1"/>
</dbReference>
<feature type="domain" description="Ty3 transposon capsid-like protein" evidence="1">
    <location>
        <begin position="101"/>
        <end position="201"/>
    </location>
</feature>
<dbReference type="GeneTree" id="ENSGT00950000183173"/>
<organism evidence="2 3">
    <name type="scientific">Kryptolebias marmoratus</name>
    <name type="common">Mangrove killifish</name>
    <name type="synonym">Rivulus marmoratus</name>
    <dbReference type="NCBI Taxonomy" id="37003"/>
    <lineage>
        <taxon>Eukaryota</taxon>
        <taxon>Metazoa</taxon>
        <taxon>Chordata</taxon>
        <taxon>Craniata</taxon>
        <taxon>Vertebrata</taxon>
        <taxon>Euteleostomi</taxon>
        <taxon>Actinopterygii</taxon>
        <taxon>Neopterygii</taxon>
        <taxon>Teleostei</taxon>
        <taxon>Neoteleostei</taxon>
        <taxon>Acanthomorphata</taxon>
        <taxon>Ovalentaria</taxon>
        <taxon>Atherinomorphae</taxon>
        <taxon>Cyprinodontiformes</taxon>
        <taxon>Rivulidae</taxon>
        <taxon>Kryptolebias</taxon>
    </lineage>
</organism>
<dbReference type="PANTHER" id="PTHR15503:SF22">
    <property type="entry name" value="TRANSPOSON TY3-I GAG POLYPROTEIN"/>
    <property type="match status" value="1"/>
</dbReference>
<sequence>VSLVPMKLCSSSVHQPSACACHPHFVSTLPFTSLRSNQSTPVHCAPLLSPLPPLTLMATLPTRSVGLWTPADPARESAQSSAPIQTTFSDCQLPSPTRYDGDPRRCRGFLMQCNIQFNHSPQKFPHDSAKISYIIAHLSGHALDWAEVKFASIPQYGCTFDEFLTEFKQAFNQETEKSLNSRGLLRLKQGQRSVTDLSIDFRIQAAASGWNDSALKSVYLSGCFCMWVRNVKPIMTVRLSISRATYTVHGPT</sequence>
<evidence type="ECO:0000313" key="2">
    <source>
        <dbReference type="Ensembl" id="ENSKMAP00000014849.1"/>
    </source>
</evidence>
<accession>A0A3Q3ATP0</accession>
<reference evidence="2" key="1">
    <citation type="submission" date="2025-08" db="UniProtKB">
        <authorList>
            <consortium name="Ensembl"/>
        </authorList>
    </citation>
    <scope>IDENTIFICATION</scope>
</reference>
<evidence type="ECO:0000313" key="3">
    <source>
        <dbReference type="Proteomes" id="UP000264800"/>
    </source>
</evidence>
<dbReference type="Proteomes" id="UP000264800">
    <property type="component" value="Unplaced"/>
</dbReference>
<keyword evidence="3" id="KW-1185">Reference proteome</keyword>
<dbReference type="STRING" id="37003.ENSKMAP00000014849"/>
<name>A0A3Q3ATP0_KRYMA</name>
<dbReference type="Ensembl" id="ENSKMAT00000015066.1">
    <property type="protein sequence ID" value="ENSKMAP00000014849.1"/>
    <property type="gene ID" value="ENSKMAG00000011133.1"/>
</dbReference>
<dbReference type="AlphaFoldDB" id="A0A3Q3ATP0"/>
<dbReference type="InterPro" id="IPR032567">
    <property type="entry name" value="RTL1-rel"/>
</dbReference>
<dbReference type="OMA" id="SACACHP"/>
<reference evidence="2" key="2">
    <citation type="submission" date="2025-09" db="UniProtKB">
        <authorList>
            <consortium name="Ensembl"/>
        </authorList>
    </citation>
    <scope>IDENTIFICATION</scope>
</reference>
<protein>
    <recommendedName>
        <fullName evidence="1">Ty3 transposon capsid-like protein domain-containing protein</fullName>
    </recommendedName>
</protein>
<dbReference type="InterPro" id="IPR045358">
    <property type="entry name" value="Ty3_capsid"/>
</dbReference>